<evidence type="ECO:0000256" key="1">
    <source>
        <dbReference type="SAM" id="Phobius"/>
    </source>
</evidence>
<evidence type="ECO:0000313" key="3">
    <source>
        <dbReference type="Proteomes" id="UP000633219"/>
    </source>
</evidence>
<dbReference type="InterPro" id="IPR051311">
    <property type="entry name" value="DedA_domain"/>
</dbReference>
<keyword evidence="3" id="KW-1185">Reference proteome</keyword>
<dbReference type="PANTHER" id="PTHR42709">
    <property type="entry name" value="ALKALINE PHOSPHATASE LIKE PROTEIN"/>
    <property type="match status" value="1"/>
</dbReference>
<reference evidence="2" key="1">
    <citation type="submission" date="2021-01" db="EMBL/GenBank/DDBJ databases">
        <title>Rhizobium sp. strain KVB221 16S ribosomal RNA gene Genome sequencing and assembly.</title>
        <authorList>
            <person name="Kang M."/>
        </authorList>
    </citation>
    <scope>NUCLEOTIDE SEQUENCE</scope>
    <source>
        <strain evidence="2">KVB221</strain>
    </source>
</reference>
<comment type="caution">
    <text evidence="2">The sequence shown here is derived from an EMBL/GenBank/DDBJ whole genome shotgun (WGS) entry which is preliminary data.</text>
</comment>
<evidence type="ECO:0000313" key="2">
    <source>
        <dbReference type="EMBL" id="MBL0374701.1"/>
    </source>
</evidence>
<organism evidence="2 3">
    <name type="scientific">Rhizobium setariae</name>
    <dbReference type="NCBI Taxonomy" id="2801340"/>
    <lineage>
        <taxon>Bacteria</taxon>
        <taxon>Pseudomonadati</taxon>
        <taxon>Pseudomonadota</taxon>
        <taxon>Alphaproteobacteria</taxon>
        <taxon>Hyphomicrobiales</taxon>
        <taxon>Rhizobiaceae</taxon>
        <taxon>Rhizobium/Agrobacterium group</taxon>
        <taxon>Rhizobium</taxon>
    </lineage>
</organism>
<gene>
    <name evidence="2" type="ORF">JJB09_22050</name>
</gene>
<proteinExistence type="predicted"/>
<dbReference type="GO" id="GO:0005886">
    <property type="term" value="C:plasma membrane"/>
    <property type="evidence" value="ECO:0007669"/>
    <property type="project" value="TreeGrafter"/>
</dbReference>
<dbReference type="RefSeq" id="WP_201663250.1">
    <property type="nucleotide sequence ID" value="NZ_JAEQNC010000015.1"/>
</dbReference>
<feature type="transmembrane region" description="Helical" evidence="1">
    <location>
        <begin position="52"/>
        <end position="78"/>
    </location>
</feature>
<name>A0A936YVP8_9HYPH</name>
<keyword evidence="1" id="KW-0812">Transmembrane</keyword>
<sequence length="196" mass="21801">MLKRLYDWTLRLAERPSAELWLFIIAFIESSVFLVPAEVLFLPMAIANPKKVWRYALIASVGSILGGVAGWMIGYYAFEAIARPILEFYGKMDEFQSLKHAVNIELVTLFLVTSGAAHLPPLKIVTILAGVLQFNLLLFFIAAVVARGGKFMLLAWLFARYGAPIRDFIEKRLNLIAGLAAGALILAYVAYLALKH</sequence>
<dbReference type="Proteomes" id="UP000633219">
    <property type="component" value="Unassembled WGS sequence"/>
</dbReference>
<feature type="transmembrane region" description="Helical" evidence="1">
    <location>
        <begin position="137"/>
        <end position="161"/>
    </location>
</feature>
<keyword evidence="1" id="KW-1133">Transmembrane helix</keyword>
<dbReference type="EMBL" id="JAEQNC010000015">
    <property type="protein sequence ID" value="MBL0374701.1"/>
    <property type="molecule type" value="Genomic_DNA"/>
</dbReference>
<keyword evidence="1" id="KW-0472">Membrane</keyword>
<dbReference type="AlphaFoldDB" id="A0A936YVP8"/>
<protein>
    <submittedName>
        <fullName evidence="2">DedA family protein</fullName>
    </submittedName>
</protein>
<feature type="transmembrane region" description="Helical" evidence="1">
    <location>
        <begin position="173"/>
        <end position="194"/>
    </location>
</feature>
<feature type="transmembrane region" description="Helical" evidence="1">
    <location>
        <begin position="20"/>
        <end position="46"/>
    </location>
</feature>
<accession>A0A936YVP8</accession>
<dbReference type="PANTHER" id="PTHR42709:SF11">
    <property type="entry name" value="DEDA FAMILY PROTEIN"/>
    <property type="match status" value="1"/>
</dbReference>
<feature type="transmembrane region" description="Helical" evidence="1">
    <location>
        <begin position="98"/>
        <end position="117"/>
    </location>
</feature>